<keyword evidence="2 4" id="KW-0418">Kinase</keyword>
<organism evidence="4 5">
    <name type="scientific">Cohaesibacter marisflavi</name>
    <dbReference type="NCBI Taxonomy" id="655353"/>
    <lineage>
        <taxon>Bacteria</taxon>
        <taxon>Pseudomonadati</taxon>
        <taxon>Pseudomonadota</taxon>
        <taxon>Alphaproteobacteria</taxon>
        <taxon>Hyphomicrobiales</taxon>
        <taxon>Cohaesibacteraceae</taxon>
    </lineage>
</organism>
<reference evidence="4 5" key="1">
    <citation type="submission" date="2016-10" db="EMBL/GenBank/DDBJ databases">
        <authorList>
            <person name="de Groot N.N."/>
        </authorList>
    </citation>
    <scope>NUCLEOTIDE SEQUENCE [LARGE SCALE GENOMIC DNA]</scope>
    <source>
        <strain evidence="4 5">CGMCC 1.9157</strain>
    </source>
</reference>
<dbReference type="PANTHER" id="PTHR10584">
    <property type="entry name" value="SUGAR KINASE"/>
    <property type="match status" value="1"/>
</dbReference>
<evidence type="ECO:0000259" key="3">
    <source>
        <dbReference type="Pfam" id="PF00294"/>
    </source>
</evidence>
<dbReference type="STRING" id="655353.SAMN04488056_103402"/>
<dbReference type="GO" id="GO:0016301">
    <property type="term" value="F:kinase activity"/>
    <property type="evidence" value="ECO:0007669"/>
    <property type="project" value="UniProtKB-KW"/>
</dbReference>
<dbReference type="PROSITE" id="PS00584">
    <property type="entry name" value="PFKB_KINASES_2"/>
    <property type="match status" value="1"/>
</dbReference>
<dbReference type="Pfam" id="PF00294">
    <property type="entry name" value="PfkB"/>
    <property type="match status" value="1"/>
</dbReference>
<sequence length="280" mass="30446">MTLSENKASLLGIGDNVVDFYKDRNEFFPGGNALNVAVLAKRFGLQKAGYIGLVGNDVEGEHVAKSLAAEDIWIERLRKACGENGKAVVHLDDKGDRVFLGSNKGGIQRRLALRMEEEDLAAVEEYGCVHTSVFSYLENELPKIRERANSVSFDFSSFLDIDYVKSVVPYITMAFFSGSELDDKGIDDLIDTVSGLGVSTVGVTRGSDGAFWSVDGKRYRQGIKPVEVTDTLGAGDSFIAAYISGILMRHSVEQSLDDAASFAADTCTRFGAFGYPYKVS</sequence>
<dbReference type="RefSeq" id="WP_090071158.1">
    <property type="nucleotide sequence ID" value="NZ_FOVR01000003.1"/>
</dbReference>
<dbReference type="Gene3D" id="3.40.1190.20">
    <property type="match status" value="1"/>
</dbReference>
<evidence type="ECO:0000313" key="4">
    <source>
        <dbReference type="EMBL" id="SFO16404.1"/>
    </source>
</evidence>
<dbReference type="InterPro" id="IPR011611">
    <property type="entry name" value="PfkB_dom"/>
</dbReference>
<dbReference type="OrthoDB" id="9775849at2"/>
<dbReference type="SUPFAM" id="SSF53613">
    <property type="entry name" value="Ribokinase-like"/>
    <property type="match status" value="1"/>
</dbReference>
<dbReference type="PANTHER" id="PTHR10584:SF157">
    <property type="entry name" value="SULFOFRUCTOSE KINASE"/>
    <property type="match status" value="1"/>
</dbReference>
<gene>
    <name evidence="4" type="ORF">SAMN04488056_103402</name>
</gene>
<dbReference type="AlphaFoldDB" id="A0A1I5EY36"/>
<protein>
    <submittedName>
        <fullName evidence="4">Fructoselysine 6-kinase</fullName>
    </submittedName>
</protein>
<proteinExistence type="predicted"/>
<dbReference type="EMBL" id="FOVR01000003">
    <property type="protein sequence ID" value="SFO16404.1"/>
    <property type="molecule type" value="Genomic_DNA"/>
</dbReference>
<feature type="domain" description="Carbohydrate kinase PfkB" evidence="3">
    <location>
        <begin position="19"/>
        <end position="272"/>
    </location>
</feature>
<name>A0A1I5EY36_9HYPH</name>
<dbReference type="GO" id="GO:0005829">
    <property type="term" value="C:cytosol"/>
    <property type="evidence" value="ECO:0007669"/>
    <property type="project" value="TreeGrafter"/>
</dbReference>
<dbReference type="Proteomes" id="UP000199236">
    <property type="component" value="Unassembled WGS sequence"/>
</dbReference>
<dbReference type="InterPro" id="IPR002173">
    <property type="entry name" value="Carboh/pur_kinase_PfkB_CS"/>
</dbReference>
<keyword evidence="1" id="KW-0808">Transferase</keyword>
<evidence type="ECO:0000256" key="1">
    <source>
        <dbReference type="ARBA" id="ARBA00022679"/>
    </source>
</evidence>
<evidence type="ECO:0000313" key="5">
    <source>
        <dbReference type="Proteomes" id="UP000199236"/>
    </source>
</evidence>
<evidence type="ECO:0000256" key="2">
    <source>
        <dbReference type="ARBA" id="ARBA00022777"/>
    </source>
</evidence>
<keyword evidence="5" id="KW-1185">Reference proteome</keyword>
<dbReference type="InterPro" id="IPR029056">
    <property type="entry name" value="Ribokinase-like"/>
</dbReference>
<accession>A0A1I5EY36</accession>